<gene>
    <name evidence="1" type="ORF">DFR43_1239</name>
</gene>
<dbReference type="EMBL" id="SNYL01000023">
    <property type="protein sequence ID" value="TDQ37911.1"/>
    <property type="molecule type" value="Genomic_DNA"/>
</dbReference>
<evidence type="ECO:0000313" key="1">
    <source>
        <dbReference type="EMBL" id="TDQ37911.1"/>
    </source>
</evidence>
<dbReference type="Pfam" id="PF14334">
    <property type="entry name" value="DUF4390"/>
    <property type="match status" value="1"/>
</dbReference>
<organism evidence="1 2">
    <name type="scientific">Tepidicella xavieri</name>
    <dbReference type="NCBI Taxonomy" id="360241"/>
    <lineage>
        <taxon>Bacteria</taxon>
        <taxon>Pseudomonadati</taxon>
        <taxon>Pseudomonadota</taxon>
        <taxon>Betaproteobacteria</taxon>
        <taxon>Burkholderiales</taxon>
        <taxon>Tepidicella</taxon>
    </lineage>
</organism>
<name>A0A4R6TWQ6_9BURK</name>
<protein>
    <submittedName>
        <fullName evidence="1">Uncharacterized protein DUF4390</fullName>
    </submittedName>
</protein>
<comment type="caution">
    <text evidence="1">The sequence shown here is derived from an EMBL/GenBank/DDBJ whole genome shotgun (WGS) entry which is preliminary data.</text>
</comment>
<evidence type="ECO:0000313" key="2">
    <source>
        <dbReference type="Proteomes" id="UP000295510"/>
    </source>
</evidence>
<dbReference type="OrthoDB" id="5298153at2"/>
<dbReference type="AlphaFoldDB" id="A0A4R6TWQ6"/>
<accession>A0A4R6TWQ6</accession>
<sequence length="222" mass="24715">MRSVERMDFSTPCCTKPPEPRRWVARAWVGLWLLGGLWLGVAMSAWAQAAQLQRDGSGLYLSARLDTELPDGLEDVLLKGVPVHFIWQADVRRSRWYWTDQRLATAQRVVRLTYQPLTRRWRLSIVTGVADEAALAGALHRNLDSLDEALAVVKSVARWRIALADELPEAGDLRADVQMRIDSGLLPRPFQVGAGADWGVVYRATIKVPEPAPAEPTGADKP</sequence>
<proteinExistence type="predicted"/>
<reference evidence="1 2" key="1">
    <citation type="submission" date="2019-03" db="EMBL/GenBank/DDBJ databases">
        <title>Genomic Encyclopedia of Type Strains, Phase IV (KMG-IV): sequencing the most valuable type-strain genomes for metagenomic binning, comparative biology and taxonomic classification.</title>
        <authorList>
            <person name="Goeker M."/>
        </authorList>
    </citation>
    <scope>NUCLEOTIDE SEQUENCE [LARGE SCALE GENOMIC DNA]</scope>
    <source>
        <strain evidence="1 2">DSM 19605</strain>
    </source>
</reference>
<dbReference type="InterPro" id="IPR025500">
    <property type="entry name" value="DUF4390"/>
</dbReference>
<dbReference type="Proteomes" id="UP000295510">
    <property type="component" value="Unassembled WGS sequence"/>
</dbReference>
<keyword evidence="2" id="KW-1185">Reference proteome</keyword>